<dbReference type="PROSITE" id="PS50878">
    <property type="entry name" value="RT_POL"/>
    <property type="match status" value="1"/>
</dbReference>
<dbReference type="Pfam" id="PF01348">
    <property type="entry name" value="Intron_maturas2"/>
    <property type="match status" value="1"/>
</dbReference>
<dbReference type="Pfam" id="PF21368">
    <property type="entry name" value="AI2M-like_HNH"/>
    <property type="match status" value="1"/>
</dbReference>
<dbReference type="InterPro" id="IPR024937">
    <property type="entry name" value="Domain_X"/>
</dbReference>
<evidence type="ECO:0000313" key="4">
    <source>
        <dbReference type="Proteomes" id="UP000650477"/>
    </source>
</evidence>
<sequence>MLSDTLQRRLESIPTLSKQGKRINGLSRIMTAPKLWLQAYENIAPNRGATTRGITSDTLDGFSPERLTKIIGQVSNGTYKFSPVRRVLIPKANGKTRPLGIPTASDKLVQSVVKLILERIYEPVFSPKSYGFRRGCSCHDALLDIKHHWTGVKWLIDIDVVSFFDNIDHRVLLKLLGRKIGDKRFLRLIGNMLKAGYMEDWKFNATYSGTPQGGVVSPILANIYLHELDQFLEQKRAQFNKGERRADNLQYRHLTQRIYQRRCRAEKLRSEGREDEAQDILTSVRCLEEERSVMPSKDGMDPGYKRLMFCRYADDFLIGVIGSKDEAREIMREAAAFLSESLHLEASPEKSKISKATDGTTFLGYTVKAIMDSRIRRTKLGRRVVRSRDPAGRIHLLVPPERLVRFNQRNGYGDLGRLKAIHRRHLVDSSLLEIVLAYNAEMRGLANYYRLAYCAKFSLRKLWFLWETSLLKTLAFKLRLSVKRVAHRLKTRDGLAVRFCVHGKERTVAVFSLKHLNQLPTLGNKVDVLAAPWFTVGRSDVMDRLLARQCEYCGATGVPCEIHHSRKLADMKDTPLWKQVAAARRRKRIVLCLTCHKALHAGKLKPLNGNGNGQTWRAG</sequence>
<dbReference type="EMBL" id="PKLF01000059">
    <property type="protein sequence ID" value="MBE8614831.1"/>
    <property type="molecule type" value="Genomic_DNA"/>
</dbReference>
<evidence type="ECO:0000259" key="2">
    <source>
        <dbReference type="PROSITE" id="PS50878"/>
    </source>
</evidence>
<dbReference type="RefSeq" id="WP_193830546.1">
    <property type="nucleotide sequence ID" value="NZ_PKLF01000059.1"/>
</dbReference>
<organism evidence="3 4">
    <name type="scientific">Morganella morganii</name>
    <name type="common">Proteus morganii</name>
    <dbReference type="NCBI Taxonomy" id="582"/>
    <lineage>
        <taxon>Bacteria</taxon>
        <taxon>Pseudomonadati</taxon>
        <taxon>Pseudomonadota</taxon>
        <taxon>Gammaproteobacteria</taxon>
        <taxon>Enterobacterales</taxon>
        <taxon>Morganellaceae</taxon>
        <taxon>Morganella</taxon>
    </lineage>
</organism>
<dbReference type="SUPFAM" id="SSF56672">
    <property type="entry name" value="DNA/RNA polymerases"/>
    <property type="match status" value="1"/>
</dbReference>
<dbReference type="Pfam" id="PF00078">
    <property type="entry name" value="RVT_1"/>
    <property type="match status" value="1"/>
</dbReference>
<comment type="caution">
    <text evidence="3">The sequence shown here is derived from an EMBL/GenBank/DDBJ whole genome shotgun (WGS) entry which is preliminary data.</text>
</comment>
<comment type="similarity">
    <text evidence="1">Belongs to the bacterial reverse transcriptase family.</text>
</comment>
<dbReference type="Proteomes" id="UP000650477">
    <property type="component" value="Unassembled WGS sequence"/>
</dbReference>
<gene>
    <name evidence="3" type="ORF">CYG68_21160</name>
</gene>
<name>A0A8I0U8Y1_MORMO</name>
<evidence type="ECO:0000256" key="1">
    <source>
        <dbReference type="ARBA" id="ARBA00034120"/>
    </source>
</evidence>
<accession>A0A8I0U8Y1</accession>
<protein>
    <recommendedName>
        <fullName evidence="2">Reverse transcriptase domain-containing protein</fullName>
    </recommendedName>
</protein>
<feature type="domain" description="Reverse transcriptase" evidence="2">
    <location>
        <begin position="70"/>
        <end position="367"/>
    </location>
</feature>
<dbReference type="PANTHER" id="PTHR34047">
    <property type="entry name" value="NUCLEAR INTRON MATURASE 1, MITOCHONDRIAL-RELATED"/>
    <property type="match status" value="1"/>
</dbReference>
<dbReference type="AlphaFoldDB" id="A0A8I0U8Y1"/>
<proteinExistence type="inferred from homology"/>
<dbReference type="InterPro" id="IPR000477">
    <property type="entry name" value="RT_dom"/>
</dbReference>
<dbReference type="CDD" id="cd01651">
    <property type="entry name" value="RT_G2_intron"/>
    <property type="match status" value="1"/>
</dbReference>
<evidence type="ECO:0000313" key="3">
    <source>
        <dbReference type="EMBL" id="MBE8614831.1"/>
    </source>
</evidence>
<dbReference type="GO" id="GO:0006397">
    <property type="term" value="P:mRNA processing"/>
    <property type="evidence" value="ECO:0007669"/>
    <property type="project" value="InterPro"/>
</dbReference>
<dbReference type="InterPro" id="IPR051083">
    <property type="entry name" value="GrpII_Intron_Splice-Mob/Def"/>
</dbReference>
<dbReference type="InterPro" id="IPR043502">
    <property type="entry name" value="DNA/RNA_pol_sf"/>
</dbReference>
<reference evidence="3" key="1">
    <citation type="submission" date="2017-12" db="EMBL/GenBank/DDBJ databases">
        <title>Genome sequencing and analysis.</title>
        <authorList>
            <person name="Huang Y.-T."/>
        </authorList>
    </citation>
    <scope>NUCLEOTIDE SEQUENCE</scope>
    <source>
        <strain evidence="3">VGH116</strain>
    </source>
</reference>
<dbReference type="PANTHER" id="PTHR34047:SF8">
    <property type="entry name" value="PROTEIN YKFC"/>
    <property type="match status" value="1"/>
</dbReference>
<dbReference type="InterPro" id="IPR049030">
    <property type="entry name" value="AI2M-like_HNH"/>
</dbReference>